<feature type="region of interest" description="Disordered" evidence="1">
    <location>
        <begin position="31"/>
        <end position="81"/>
    </location>
</feature>
<accession>A0A834MKS4</accession>
<dbReference type="Proteomes" id="UP000625711">
    <property type="component" value="Unassembled WGS sequence"/>
</dbReference>
<protein>
    <submittedName>
        <fullName evidence="2">Uncharacterized protein</fullName>
    </submittedName>
</protein>
<feature type="compositionally biased region" description="Basic and acidic residues" evidence="1">
    <location>
        <begin position="59"/>
        <end position="81"/>
    </location>
</feature>
<sequence length="96" mass="10617">MAELTPVPFEPFQTERNTAASCKAVRRDAARLAAEGPLRPGRRAPSRSVPASASPGGGGDRDRRGPEKERDKVENGKAEVEKERTRFVFSTFFFPR</sequence>
<organism evidence="2 3">
    <name type="scientific">Rhynchophorus ferrugineus</name>
    <name type="common">Red palm weevil</name>
    <name type="synonym">Curculio ferrugineus</name>
    <dbReference type="NCBI Taxonomy" id="354439"/>
    <lineage>
        <taxon>Eukaryota</taxon>
        <taxon>Metazoa</taxon>
        <taxon>Ecdysozoa</taxon>
        <taxon>Arthropoda</taxon>
        <taxon>Hexapoda</taxon>
        <taxon>Insecta</taxon>
        <taxon>Pterygota</taxon>
        <taxon>Neoptera</taxon>
        <taxon>Endopterygota</taxon>
        <taxon>Coleoptera</taxon>
        <taxon>Polyphaga</taxon>
        <taxon>Cucujiformia</taxon>
        <taxon>Curculionidae</taxon>
        <taxon>Dryophthorinae</taxon>
        <taxon>Rhynchophorus</taxon>
    </lineage>
</organism>
<evidence type="ECO:0000313" key="2">
    <source>
        <dbReference type="EMBL" id="KAF7287608.1"/>
    </source>
</evidence>
<comment type="caution">
    <text evidence="2">The sequence shown here is derived from an EMBL/GenBank/DDBJ whole genome shotgun (WGS) entry which is preliminary data.</text>
</comment>
<name>A0A834MKS4_RHYFE</name>
<evidence type="ECO:0000256" key="1">
    <source>
        <dbReference type="SAM" id="MobiDB-lite"/>
    </source>
</evidence>
<gene>
    <name evidence="2" type="ORF">GWI33_005960</name>
</gene>
<reference evidence="2" key="1">
    <citation type="submission" date="2020-08" db="EMBL/GenBank/DDBJ databases">
        <title>Genome sequencing and assembly of the red palm weevil Rhynchophorus ferrugineus.</title>
        <authorList>
            <person name="Dias G.B."/>
            <person name="Bergman C.M."/>
            <person name="Manee M."/>
        </authorList>
    </citation>
    <scope>NUCLEOTIDE SEQUENCE</scope>
    <source>
        <strain evidence="2">AA-2017</strain>
        <tissue evidence="2">Whole larva</tissue>
    </source>
</reference>
<dbReference type="EMBL" id="JAACXV010000004">
    <property type="protein sequence ID" value="KAF7287608.1"/>
    <property type="molecule type" value="Genomic_DNA"/>
</dbReference>
<dbReference type="AlphaFoldDB" id="A0A834MKS4"/>
<proteinExistence type="predicted"/>
<evidence type="ECO:0000313" key="3">
    <source>
        <dbReference type="Proteomes" id="UP000625711"/>
    </source>
</evidence>
<keyword evidence="3" id="KW-1185">Reference proteome</keyword>